<dbReference type="Pfam" id="PF00950">
    <property type="entry name" value="ABC-3"/>
    <property type="match status" value="1"/>
</dbReference>
<evidence type="ECO:0000256" key="1">
    <source>
        <dbReference type="ARBA" id="ARBA00004141"/>
    </source>
</evidence>
<sequence length="270" mass="28411">MDMLAYPFMQRALLAGLLVGGLTSLLGVLVVLRRSAFFGDAIAHASLAGVALGVLTGWPPLLPAAGVGVGLAMFLHVAERRTRLPLDTVLGFILPFFMALGVILLSLKPGYQPELVSFLFGSILTVSYQSLLVISLIAVVVLSFFLRFRHQVVFAAFDEEAARLAGIPVALMLTGYHVLLALVIIASIRTVGVVLVNALLIIPAATAKLLARSLAHMFILTPLLGMASVIGGMAGSYYLDLPSGPAIVVLSGLVFLGVTLVAKLTVKQVP</sequence>
<comment type="caution">
    <text evidence="8">The sequence shown here is derived from an EMBL/GenBank/DDBJ whole genome shotgun (WGS) entry which is preliminary data.</text>
</comment>
<keyword evidence="4 7" id="KW-1133">Transmembrane helix</keyword>
<gene>
    <name evidence="8" type="ORF">ETSY2_23420</name>
</gene>
<evidence type="ECO:0008006" key="10">
    <source>
        <dbReference type="Google" id="ProtNLM"/>
    </source>
</evidence>
<keyword evidence="3 6" id="KW-0812">Transmembrane</keyword>
<feature type="transmembrane region" description="Helical" evidence="7">
    <location>
        <begin position="167"/>
        <end position="188"/>
    </location>
</feature>
<feature type="transmembrane region" description="Helical" evidence="7">
    <location>
        <begin position="58"/>
        <end position="77"/>
    </location>
</feature>
<evidence type="ECO:0000313" key="9">
    <source>
        <dbReference type="Proteomes" id="UP000019140"/>
    </source>
</evidence>
<dbReference type="PATRIC" id="fig|1429439.4.peg.3986"/>
<dbReference type="InterPro" id="IPR001626">
    <property type="entry name" value="ABC_TroCD"/>
</dbReference>
<dbReference type="HOGENOM" id="CLU_028808_3_1_7"/>
<feature type="transmembrane region" description="Helical" evidence="7">
    <location>
        <begin position="89"/>
        <end position="107"/>
    </location>
</feature>
<dbReference type="Proteomes" id="UP000019140">
    <property type="component" value="Unassembled WGS sequence"/>
</dbReference>
<dbReference type="SUPFAM" id="SSF81345">
    <property type="entry name" value="ABC transporter involved in vitamin B12 uptake, BtuC"/>
    <property type="match status" value="1"/>
</dbReference>
<dbReference type="Gene3D" id="1.10.3470.10">
    <property type="entry name" value="ABC transporter involved in vitamin B12 uptake, BtuC"/>
    <property type="match status" value="1"/>
</dbReference>
<evidence type="ECO:0000313" key="8">
    <source>
        <dbReference type="EMBL" id="ETX05355.1"/>
    </source>
</evidence>
<comment type="similarity">
    <text evidence="2 6">Belongs to the ABC-3 integral membrane protein family.</text>
</comment>
<comment type="subcellular location">
    <subcellularLocation>
        <location evidence="6">Cell membrane</location>
        <topology evidence="6">Multi-pass membrane protein</topology>
    </subcellularLocation>
    <subcellularLocation>
        <location evidence="1">Membrane</location>
        <topology evidence="1">Multi-pass membrane protein</topology>
    </subcellularLocation>
</comment>
<evidence type="ECO:0000256" key="6">
    <source>
        <dbReference type="RuleBase" id="RU003943"/>
    </source>
</evidence>
<evidence type="ECO:0000256" key="4">
    <source>
        <dbReference type="ARBA" id="ARBA00022989"/>
    </source>
</evidence>
<feature type="transmembrane region" description="Helical" evidence="7">
    <location>
        <begin position="218"/>
        <end position="239"/>
    </location>
</feature>
<accession>W4M581</accession>
<reference evidence="8 9" key="1">
    <citation type="journal article" date="2014" name="Nature">
        <title>An environmental bacterial taxon with a large and distinct metabolic repertoire.</title>
        <authorList>
            <person name="Wilson M.C."/>
            <person name="Mori T."/>
            <person name="Ruckert C."/>
            <person name="Uria A.R."/>
            <person name="Helf M.J."/>
            <person name="Takada K."/>
            <person name="Gernert C."/>
            <person name="Steffens U.A."/>
            <person name="Heycke N."/>
            <person name="Schmitt S."/>
            <person name="Rinke C."/>
            <person name="Helfrich E.J."/>
            <person name="Brachmann A.O."/>
            <person name="Gurgui C."/>
            <person name="Wakimoto T."/>
            <person name="Kracht M."/>
            <person name="Crusemann M."/>
            <person name="Hentschel U."/>
            <person name="Abe I."/>
            <person name="Matsunaga S."/>
            <person name="Kalinowski J."/>
            <person name="Takeyama H."/>
            <person name="Piel J."/>
        </authorList>
    </citation>
    <scope>NUCLEOTIDE SEQUENCE [LARGE SCALE GENOMIC DNA]</scope>
    <source>
        <strain evidence="9">TSY2</strain>
    </source>
</reference>
<dbReference type="AlphaFoldDB" id="W4M581"/>
<feature type="transmembrane region" description="Helical" evidence="7">
    <location>
        <begin position="245"/>
        <end position="266"/>
    </location>
</feature>
<dbReference type="GO" id="GO:0010043">
    <property type="term" value="P:response to zinc ion"/>
    <property type="evidence" value="ECO:0007669"/>
    <property type="project" value="TreeGrafter"/>
</dbReference>
<keyword evidence="6" id="KW-0813">Transport</keyword>
<dbReference type="GO" id="GO:0055085">
    <property type="term" value="P:transmembrane transport"/>
    <property type="evidence" value="ECO:0007669"/>
    <property type="project" value="InterPro"/>
</dbReference>
<dbReference type="GO" id="GO:0043190">
    <property type="term" value="C:ATP-binding cassette (ABC) transporter complex"/>
    <property type="evidence" value="ECO:0007669"/>
    <property type="project" value="InterPro"/>
</dbReference>
<evidence type="ECO:0000256" key="7">
    <source>
        <dbReference type="SAM" id="Phobius"/>
    </source>
</evidence>
<proteinExistence type="inferred from homology"/>
<evidence type="ECO:0000256" key="2">
    <source>
        <dbReference type="ARBA" id="ARBA00008034"/>
    </source>
</evidence>
<name>W4M581_9BACT</name>
<feature type="transmembrane region" description="Helical" evidence="7">
    <location>
        <begin position="194"/>
        <end position="211"/>
    </location>
</feature>
<keyword evidence="9" id="KW-1185">Reference proteome</keyword>
<dbReference type="PANTHER" id="PTHR30477:SF0">
    <property type="entry name" value="METAL TRANSPORT SYSTEM MEMBRANE PROTEIN TM_0125-RELATED"/>
    <property type="match status" value="1"/>
</dbReference>
<feature type="transmembrane region" description="Helical" evidence="7">
    <location>
        <begin position="119"/>
        <end position="146"/>
    </location>
</feature>
<protein>
    <recommendedName>
        <fullName evidence="10">Metal ABC transporter permease</fullName>
    </recommendedName>
</protein>
<dbReference type="PANTHER" id="PTHR30477">
    <property type="entry name" value="ABC-TRANSPORTER METAL-BINDING PROTEIN"/>
    <property type="match status" value="1"/>
</dbReference>
<dbReference type="CDD" id="cd06550">
    <property type="entry name" value="TM_ABC_iron-siderophores_like"/>
    <property type="match status" value="1"/>
</dbReference>
<evidence type="ECO:0000256" key="5">
    <source>
        <dbReference type="ARBA" id="ARBA00023136"/>
    </source>
</evidence>
<evidence type="ECO:0000256" key="3">
    <source>
        <dbReference type="ARBA" id="ARBA00022692"/>
    </source>
</evidence>
<organism evidence="8 9">
    <name type="scientific">Candidatus Entotheonella gemina</name>
    <dbReference type="NCBI Taxonomy" id="1429439"/>
    <lineage>
        <taxon>Bacteria</taxon>
        <taxon>Pseudomonadati</taxon>
        <taxon>Nitrospinota/Tectimicrobiota group</taxon>
        <taxon>Candidatus Tectimicrobiota</taxon>
        <taxon>Candidatus Entotheonellia</taxon>
        <taxon>Candidatus Entotheonellales</taxon>
        <taxon>Candidatus Entotheonellaceae</taxon>
        <taxon>Candidatus Entotheonella</taxon>
    </lineage>
</organism>
<dbReference type="InterPro" id="IPR037294">
    <property type="entry name" value="ABC_BtuC-like"/>
</dbReference>
<dbReference type="EMBL" id="AZHX01000970">
    <property type="protein sequence ID" value="ETX05355.1"/>
    <property type="molecule type" value="Genomic_DNA"/>
</dbReference>
<keyword evidence="5 7" id="KW-0472">Membrane</keyword>